<feature type="transmembrane region" description="Helical" evidence="1">
    <location>
        <begin position="148"/>
        <end position="171"/>
    </location>
</feature>
<keyword evidence="1" id="KW-1133">Transmembrane helix</keyword>
<dbReference type="Pfam" id="PF20693">
    <property type="entry name" value="YobI-ATPase"/>
    <property type="match status" value="1"/>
</dbReference>
<keyword evidence="1" id="KW-0472">Membrane</keyword>
<dbReference type="InterPro" id="IPR027417">
    <property type="entry name" value="P-loop_NTPase"/>
</dbReference>
<dbReference type="RefSeq" id="WP_132921177.1">
    <property type="nucleotide sequence ID" value="NZ_SJOI01000001.1"/>
</dbReference>
<evidence type="ECO:0000259" key="2">
    <source>
        <dbReference type="Pfam" id="PF20693"/>
    </source>
</evidence>
<protein>
    <recommendedName>
        <fullName evidence="2">YobI-like P-loop NTPase domain-containing protein</fullName>
    </recommendedName>
</protein>
<keyword evidence="4" id="KW-1185">Reference proteome</keyword>
<dbReference type="EMBL" id="SJOI01000001">
    <property type="protein sequence ID" value="TCL02203.1"/>
    <property type="molecule type" value="Genomic_DNA"/>
</dbReference>
<evidence type="ECO:0000313" key="4">
    <source>
        <dbReference type="Proteomes" id="UP000294555"/>
    </source>
</evidence>
<accession>A0A4R1N541</accession>
<name>A0A4R1N541_9GAMM</name>
<dbReference type="InterPro" id="IPR048428">
    <property type="entry name" value="YobI-NTPase"/>
</dbReference>
<dbReference type="OrthoDB" id="1701659at2"/>
<keyword evidence="1" id="KW-0812">Transmembrane</keyword>
<reference evidence="3 4" key="1">
    <citation type="submission" date="2019-02" db="EMBL/GenBank/DDBJ databases">
        <title>Investigation of anaerobic lignin degradation for improved lignocellulosic biofuels.</title>
        <authorList>
            <person name="Deangelis K."/>
        </authorList>
    </citation>
    <scope>NUCLEOTIDE SEQUENCE [LARGE SCALE GENOMIC DNA]</scope>
    <source>
        <strain evidence="3 4">159R</strain>
    </source>
</reference>
<organism evidence="3 4">
    <name type="scientific">Sodalis ligni</name>
    <dbReference type="NCBI Taxonomy" id="2697027"/>
    <lineage>
        <taxon>Bacteria</taxon>
        <taxon>Pseudomonadati</taxon>
        <taxon>Pseudomonadota</taxon>
        <taxon>Gammaproteobacteria</taxon>
        <taxon>Enterobacterales</taxon>
        <taxon>Bruguierivoracaceae</taxon>
        <taxon>Sodalis</taxon>
    </lineage>
</organism>
<comment type="caution">
    <text evidence="3">The sequence shown here is derived from an EMBL/GenBank/DDBJ whole genome shotgun (WGS) entry which is preliminary data.</text>
</comment>
<evidence type="ECO:0000313" key="3">
    <source>
        <dbReference type="EMBL" id="TCL02203.1"/>
    </source>
</evidence>
<dbReference type="SUPFAM" id="SSF52540">
    <property type="entry name" value="P-loop containing nucleoside triphosphate hydrolases"/>
    <property type="match status" value="1"/>
</dbReference>
<feature type="transmembrane region" description="Helical" evidence="1">
    <location>
        <begin position="191"/>
        <end position="215"/>
    </location>
</feature>
<gene>
    <name evidence="3" type="ORF">EZJ58_0203</name>
</gene>
<dbReference type="Proteomes" id="UP000294555">
    <property type="component" value="Unassembled WGS sequence"/>
</dbReference>
<evidence type="ECO:0000256" key="1">
    <source>
        <dbReference type="SAM" id="Phobius"/>
    </source>
</evidence>
<proteinExistence type="predicted"/>
<feature type="domain" description="YobI-like P-loop NTPase" evidence="2">
    <location>
        <begin position="49"/>
        <end position="415"/>
    </location>
</feature>
<sequence length="1270" mass="146381">MILSCRIKGLFSKIQTYFRRQPVIESAEDDVTYDTLTPKIITDERVREYFKALDFAFSKKDTKNIAITGPYGAGKSTVILSYLNTRYENGYINVSLADFDISEKGNKQPHENAEVELSILQQILYKESRENLPDSRIDRIQNRNKKHIISLFISSLGIVVPLSLFFLSVFTPKILTFFGAEADNILYFKSIYLLRFGLSSVFALITLFSIVSVASKAGIFDKKLKLSKIAFLQGSADITTQDSPSLLNNCMDEIVYFFSRTRRKIVVFEDLDRLGNTEVFVKLREINQIVNNNIGSEPVRFVYACRDDIFLGADVRTKFFDFILPIIPIMDSRNAYTHLKNKLKDFPVAEDSLLKQTSLYISDMRSLQNIANEFNLFKQVVDNNHNDAKIFALVFYKNLYAQDYNLVDKKSGVLYSFINDYRQRKLHEEYFSSLDDKLDKLSIKLEIIKKEKATSDSDVREEIICRYVSKELWSIVNFALAENSYSSKTYYNADGLCVNQSDFVSFFSSSKKTYIGLIDKRYGDHYIEFGKSNVIDEYNRRAVLVASGRDAEYKKILSEIEMVKENIRTRNAISLSELTKLIGWVKFKELAEQYFESMNDPDIIGEEQLKTIRSGLRHGGFEALYYLLANGFLMQDFMMFRSIFQEGSISINDNDYIKSVGRYISCEEANDNYSLDNEKEVLAELVSQHFIYREGAIHHQVVAYMLNNCISNLDEMISAIFNKYSTKIIPVFTVLDTKFVQPSLFVQFIKAALEENRYLDKMVSVLEESGTGVIQTKITVNMIAYVSLKASIQRNKYQTFVKNRGYGIISSLDAATINPFLDNIKSLGVVYDEVALPVVDIEYQALKFVANNFMYTFTKSNYRIVVSALLENKNIDCEQVDKTPFSLINEHQLNTVREYVDNNIDTFVRDIFIDSEEDSATVVKMLKHPALSDALRIEILKNMTFTVSDLGRFTEAVDVGEDLLSYHDMFYRYDRVAPSWETLLAYIYEDCNQDVLTGYIEQHAIYLSNRDAGVVDGANYDLLYMKVICNDKLSDSAYAEAMKSVYINIHEFDERLSIDNFNRLVKNNKLTLDSDVFDKISELFIKLNEVAVVDVFVNWFSKNKEEFFRDTNYYLHSSAEDTFLEKMLQAINNSDKFNTKEKATLLVRYHDKYNASFLDNLATSHEVMQSIIAISDNDSLKIKIIIKLLDASYNRRADVAVLVEYLSEKEYSKIFNQKYKATLTLVNIEEASSLLAAFQNKDLIKKWSIRDDGRFSIEIRPDLNEEVFLD</sequence>
<dbReference type="AlphaFoldDB" id="A0A4R1N541"/>